<evidence type="ECO:0000313" key="10">
    <source>
        <dbReference type="EMBL" id="MFC0588241.1"/>
    </source>
</evidence>
<sequence length="394" mass="44077">MSTLELPELRAFRDQVRGFFATDYPRHVLDKLRAGQRLEKADQIASQQALNRRGWLGVSWPKKRGGTGWTPQQRYIFDYELDQAGAATIIPMGVIYIGPIVCAFGTPQQQREWLPAILESRSFWAQGYSEPGAGSDLAGLGLRAERDGDHYILNGTKIWTSGAHWADWIFCLARTSKEARKQDGISMICADLRSPGVTVYPIPLIDGSAELNRVEFIDVRVPVESRIGDEGRGWFYANVLLKNERLSYAHIGAKRRDLAAIRRRAAQTPWRGGQTMAQDPAFQRRLSVCEIRLDMIEQTILSWLDRDIPMATAAMLKIASTECAQEVTELAIELAGPHRAAMLDRTVTGWQAAAPHLAPHAPVAIQSYFFERAQTIYGGSTEIQKNIIWRSLGG</sequence>
<dbReference type="EMBL" id="JBHLTL010000001">
    <property type="protein sequence ID" value="MFC0588241.1"/>
    <property type="molecule type" value="Genomic_DNA"/>
</dbReference>
<keyword evidence="11" id="KW-1185">Reference proteome</keyword>
<feature type="domain" description="Acyl-CoA dehydrogenase/oxidase N-terminal" evidence="9">
    <location>
        <begin position="7"/>
        <end position="119"/>
    </location>
</feature>
<dbReference type="Pfam" id="PF00441">
    <property type="entry name" value="Acyl-CoA_dh_1"/>
    <property type="match status" value="1"/>
</dbReference>
<dbReference type="InterPro" id="IPR009075">
    <property type="entry name" value="AcylCo_DH/oxidase_C"/>
</dbReference>
<reference evidence="10 11" key="1">
    <citation type="submission" date="2024-09" db="EMBL/GenBank/DDBJ databases">
        <authorList>
            <person name="Sun Q."/>
            <person name="Mori K."/>
        </authorList>
    </citation>
    <scope>NUCLEOTIDE SEQUENCE [LARGE SCALE GENOMIC DNA]</scope>
    <source>
        <strain evidence="10 11">NCAIM B.02537</strain>
    </source>
</reference>
<evidence type="ECO:0000259" key="9">
    <source>
        <dbReference type="Pfam" id="PF02771"/>
    </source>
</evidence>
<evidence type="ECO:0000256" key="1">
    <source>
        <dbReference type="ARBA" id="ARBA00001974"/>
    </source>
</evidence>
<evidence type="ECO:0000256" key="2">
    <source>
        <dbReference type="ARBA" id="ARBA00009347"/>
    </source>
</evidence>
<dbReference type="InterPro" id="IPR036250">
    <property type="entry name" value="AcylCo_DH-like_C"/>
</dbReference>
<dbReference type="InterPro" id="IPR009100">
    <property type="entry name" value="AcylCoA_DH/oxidase_NM_dom_sf"/>
</dbReference>
<keyword evidence="3 6" id="KW-0285">Flavoprotein</keyword>
<dbReference type="SUPFAM" id="SSF56645">
    <property type="entry name" value="Acyl-CoA dehydrogenase NM domain-like"/>
    <property type="match status" value="1"/>
</dbReference>
<dbReference type="Gene3D" id="1.20.140.10">
    <property type="entry name" value="Butyryl-CoA Dehydrogenase, subunit A, domain 3"/>
    <property type="match status" value="1"/>
</dbReference>
<name>A0ABV6PEJ5_9SPHN</name>
<dbReference type="InterPro" id="IPR046373">
    <property type="entry name" value="Acyl-CoA_Oxase/DH_mid-dom_sf"/>
</dbReference>
<proteinExistence type="inferred from homology"/>
<organism evidence="10 11">
    <name type="scientific">Novosphingobium aquiterrae</name>
    <dbReference type="NCBI Taxonomy" id="624388"/>
    <lineage>
        <taxon>Bacteria</taxon>
        <taxon>Pseudomonadati</taxon>
        <taxon>Pseudomonadota</taxon>
        <taxon>Alphaproteobacteria</taxon>
        <taxon>Sphingomonadales</taxon>
        <taxon>Sphingomonadaceae</taxon>
        <taxon>Novosphingobium</taxon>
    </lineage>
</organism>
<dbReference type="Proteomes" id="UP001589943">
    <property type="component" value="Unassembled WGS sequence"/>
</dbReference>
<keyword evidence="5 6" id="KW-0560">Oxidoreductase</keyword>
<dbReference type="Gene3D" id="1.10.540.10">
    <property type="entry name" value="Acyl-CoA dehydrogenase/oxidase, N-terminal domain"/>
    <property type="match status" value="1"/>
</dbReference>
<evidence type="ECO:0000256" key="5">
    <source>
        <dbReference type="ARBA" id="ARBA00023002"/>
    </source>
</evidence>
<evidence type="ECO:0000259" key="7">
    <source>
        <dbReference type="Pfam" id="PF00441"/>
    </source>
</evidence>
<dbReference type="InterPro" id="IPR006091">
    <property type="entry name" value="Acyl-CoA_Oxase/DH_mid-dom"/>
</dbReference>
<keyword evidence="4 6" id="KW-0274">FAD</keyword>
<comment type="cofactor">
    <cofactor evidence="1 6">
        <name>FAD</name>
        <dbReference type="ChEBI" id="CHEBI:57692"/>
    </cofactor>
</comment>
<dbReference type="Pfam" id="PF02771">
    <property type="entry name" value="Acyl-CoA_dh_N"/>
    <property type="match status" value="1"/>
</dbReference>
<evidence type="ECO:0000313" key="11">
    <source>
        <dbReference type="Proteomes" id="UP001589943"/>
    </source>
</evidence>
<dbReference type="InterPro" id="IPR037069">
    <property type="entry name" value="AcylCoA_DH/ox_N_sf"/>
</dbReference>
<dbReference type="RefSeq" id="WP_379479748.1">
    <property type="nucleotide sequence ID" value="NZ_JBHLTL010000001.1"/>
</dbReference>
<comment type="caution">
    <text evidence="10">The sequence shown here is derived from an EMBL/GenBank/DDBJ whole genome shotgun (WGS) entry which is preliminary data.</text>
</comment>
<gene>
    <name evidence="10" type="ORF">ACFFF7_02320</name>
</gene>
<dbReference type="InterPro" id="IPR052161">
    <property type="entry name" value="Mycobact_Acyl-CoA_DH"/>
</dbReference>
<dbReference type="SUPFAM" id="SSF47203">
    <property type="entry name" value="Acyl-CoA dehydrogenase C-terminal domain-like"/>
    <property type="match status" value="1"/>
</dbReference>
<accession>A0ABV6PEJ5</accession>
<evidence type="ECO:0000259" key="8">
    <source>
        <dbReference type="Pfam" id="PF02770"/>
    </source>
</evidence>
<evidence type="ECO:0000256" key="4">
    <source>
        <dbReference type="ARBA" id="ARBA00022827"/>
    </source>
</evidence>
<dbReference type="PANTHER" id="PTHR43292">
    <property type="entry name" value="ACYL-COA DEHYDROGENASE"/>
    <property type="match status" value="1"/>
</dbReference>
<dbReference type="Gene3D" id="2.40.110.10">
    <property type="entry name" value="Butyryl-CoA Dehydrogenase, subunit A, domain 2"/>
    <property type="match status" value="1"/>
</dbReference>
<dbReference type="Pfam" id="PF02770">
    <property type="entry name" value="Acyl-CoA_dh_M"/>
    <property type="match status" value="1"/>
</dbReference>
<dbReference type="InterPro" id="IPR013786">
    <property type="entry name" value="AcylCoA_DH/ox_N"/>
</dbReference>
<feature type="domain" description="Acyl-CoA dehydrogenase/oxidase C-terminal" evidence="7">
    <location>
        <begin position="231"/>
        <end position="392"/>
    </location>
</feature>
<evidence type="ECO:0000256" key="6">
    <source>
        <dbReference type="RuleBase" id="RU362125"/>
    </source>
</evidence>
<protein>
    <submittedName>
        <fullName evidence="10">Acyl-CoA dehydrogenase family protein</fullName>
    </submittedName>
</protein>
<dbReference type="PANTHER" id="PTHR43292:SF3">
    <property type="entry name" value="ACYL-COA DEHYDROGENASE FADE29"/>
    <property type="match status" value="1"/>
</dbReference>
<evidence type="ECO:0000256" key="3">
    <source>
        <dbReference type="ARBA" id="ARBA00022630"/>
    </source>
</evidence>
<feature type="domain" description="Acyl-CoA oxidase/dehydrogenase middle" evidence="8">
    <location>
        <begin position="125"/>
        <end position="204"/>
    </location>
</feature>
<comment type="similarity">
    <text evidence="2 6">Belongs to the acyl-CoA dehydrogenase family.</text>
</comment>